<evidence type="ECO:0000313" key="2">
    <source>
        <dbReference type="Proteomes" id="UP000603506"/>
    </source>
</evidence>
<gene>
    <name evidence="1" type="ORF">JNB19_08355</name>
</gene>
<evidence type="ECO:0000313" key="1">
    <source>
        <dbReference type="EMBL" id="MBM0650762.1"/>
    </source>
</evidence>
<dbReference type="Proteomes" id="UP000603506">
    <property type="component" value="Unassembled WGS sequence"/>
</dbReference>
<organism evidence="1 2">
    <name type="scientific">Capnocytophaga genosp. AHN8471</name>
    <dbReference type="NCBI Taxonomy" id="327574"/>
    <lineage>
        <taxon>Bacteria</taxon>
        <taxon>Pseudomonadati</taxon>
        <taxon>Bacteroidota</taxon>
        <taxon>Flavobacteriia</taxon>
        <taxon>Flavobacteriales</taxon>
        <taxon>Flavobacteriaceae</taxon>
        <taxon>Capnocytophaga</taxon>
    </lineage>
</organism>
<reference evidence="1 2" key="1">
    <citation type="submission" date="2021-01" db="EMBL/GenBank/DDBJ databases">
        <title>Evidence that Capnocytophaga endodontalis is a later homotypic synonym for Capnocytophaga genospecies AHN8471, and request for opinion on proposed recognition of strain AHN8471 as type strain of the species.</title>
        <authorList>
            <person name="Nicholson A.C."/>
            <person name="Hopper C.L."/>
            <person name="Gulvik C.A."/>
            <person name="Mcquiston J.R."/>
            <person name="Lau E.F."/>
        </authorList>
    </citation>
    <scope>NUCLEOTIDE SEQUENCE [LARGE SCALE GENOMIC DNA]</scope>
    <source>
        <strain evidence="1 2">AHN9576</strain>
    </source>
</reference>
<sequence length="485" mass="57949">MKNYIILILTLFTTFFLQAGDHIYVKSEYYIEVENGKVYLVQIGRNYDGISINLYRKIELPIENKNPRVIAYGGGFNAYVMVANDDYCYYKNAFIYIDKDNTYDFHKVFPTKSLTATFGEQTYCIDGIWYWIDFILGREELFKKELKGFPNHPEIIYKFKDRESYLLKDDKAVYSYNEITSILKVISNLDPKTVHFQPALSEYDAHSLYDEDTFYLTDLDFEVIGDLTEKNTPLGVEKVDFTKGVFAFDINDRTLTYFYPYQNITFRSDLNLAMRNNQYFCNFKDVYKEYKNGMSIAKVKNINKLKYLRDYNLYCYENDFYIIDYYRNEFTPIALNESVKEILKSKKYENNFNKYYWDSFVLWNNKIVYLNQSYNAIKFLEPNKISNLRIKKELPLTSELKDLKICFATKDYLWLENKLIKNICDFDTMEFVGTIFINDYLGHDYYFKDKNGVYLYHTKGKKMKKLSYNPKTFTEMKMAELKLKS</sequence>
<keyword evidence="2" id="KW-1185">Reference proteome</keyword>
<dbReference type="RefSeq" id="WP_203093580.1">
    <property type="nucleotide sequence ID" value="NZ_JAESPH010000005.1"/>
</dbReference>
<evidence type="ECO:0008006" key="3">
    <source>
        <dbReference type="Google" id="ProtNLM"/>
    </source>
</evidence>
<comment type="caution">
    <text evidence="1">The sequence shown here is derived from an EMBL/GenBank/DDBJ whole genome shotgun (WGS) entry which is preliminary data.</text>
</comment>
<protein>
    <recommendedName>
        <fullName evidence="3">DKNYY family protein</fullName>
    </recommendedName>
</protein>
<name>A0ABS1YWX8_9FLAO</name>
<accession>A0ABS1YWX8</accession>
<dbReference type="EMBL" id="JAEUAH010000009">
    <property type="protein sequence ID" value="MBM0650762.1"/>
    <property type="molecule type" value="Genomic_DNA"/>
</dbReference>
<proteinExistence type="predicted"/>